<comment type="caution">
    <text evidence="3">The sequence shown here is derived from an EMBL/GenBank/DDBJ whole genome shotgun (WGS) entry which is preliminary data.</text>
</comment>
<accession>A0A370I4T5</accession>
<dbReference type="NCBIfam" id="TIGR00026">
    <property type="entry name" value="hi_GC_TIGR00026"/>
    <property type="match status" value="1"/>
</dbReference>
<dbReference type="Gene3D" id="2.30.110.10">
    <property type="entry name" value="Electron Transport, Fmn-binding Protein, Chain A"/>
    <property type="match status" value="1"/>
</dbReference>
<dbReference type="RefSeq" id="WP_082875926.1">
    <property type="nucleotide sequence ID" value="NZ_QQBC01000006.1"/>
</dbReference>
<name>A0A370I4T5_9NOCA</name>
<dbReference type="InterPro" id="IPR012349">
    <property type="entry name" value="Split_barrel_FMN-bd"/>
</dbReference>
<dbReference type="CDD" id="cd07821">
    <property type="entry name" value="PYR_PYL_RCAR_like"/>
    <property type="match status" value="1"/>
</dbReference>
<dbReference type="PANTHER" id="PTHR39428:SF3">
    <property type="entry name" value="DEAZAFLAVIN-DEPENDENT NITROREDUCTASE"/>
    <property type="match status" value="1"/>
</dbReference>
<dbReference type="InterPro" id="IPR019587">
    <property type="entry name" value="Polyketide_cyclase/dehydratase"/>
</dbReference>
<dbReference type="InterPro" id="IPR023393">
    <property type="entry name" value="START-like_dom_sf"/>
</dbReference>
<evidence type="ECO:0000256" key="2">
    <source>
        <dbReference type="ARBA" id="ARBA00049106"/>
    </source>
</evidence>
<dbReference type="SUPFAM" id="SSF55961">
    <property type="entry name" value="Bet v1-like"/>
    <property type="match status" value="1"/>
</dbReference>
<evidence type="ECO:0000313" key="3">
    <source>
        <dbReference type="EMBL" id="RDI65141.1"/>
    </source>
</evidence>
<reference evidence="3 4" key="1">
    <citation type="submission" date="2018-07" db="EMBL/GenBank/DDBJ databases">
        <title>Genomic Encyclopedia of Type Strains, Phase IV (KMG-IV): sequencing the most valuable type-strain genomes for metagenomic binning, comparative biology and taxonomic classification.</title>
        <authorList>
            <person name="Goeker M."/>
        </authorList>
    </citation>
    <scope>NUCLEOTIDE SEQUENCE [LARGE SCALE GENOMIC DNA]</scope>
    <source>
        <strain evidence="3 4">DSM 44290</strain>
    </source>
</reference>
<dbReference type="InterPro" id="IPR004378">
    <property type="entry name" value="F420H2_quin_Rdtase"/>
</dbReference>
<sequence>MQTLTVERTIAAPIEHVFDWMSDPARYRASFAVLRCEWTHPGVDDKHGVGARRKVTWLFGECVERVTSFEPPYRMSYVAESSFPDIRHEGSSITFTEVPGGTRVRWRTTGEAAIPIAANFVFRQIGFPVLEIAFNRVLDTLEVALTSRRREPLIKVPSCLQKQRNQLFDLYLKGIRNTHDLGLKLSGGRWGYHEVGMTFVRLHVQGRKSGAWRDCMLTAPLIDENRVILVASKEGEDRNPQWYWNLVANPDIRLTIDGAISPWRARTATPEEKSALWPEIVKRHHTFAVYQTRTERDIPVVICEPREPSEIDRGELVQLGSAH</sequence>
<dbReference type="GO" id="GO:0070967">
    <property type="term" value="F:coenzyme F420 binding"/>
    <property type="evidence" value="ECO:0007669"/>
    <property type="project" value="TreeGrafter"/>
</dbReference>
<gene>
    <name evidence="3" type="ORF">DFR76_1069</name>
</gene>
<dbReference type="AlphaFoldDB" id="A0A370I4T5"/>
<comment type="similarity">
    <text evidence="1">Belongs to the F420H(2)-dependent quinone reductase family.</text>
</comment>
<evidence type="ECO:0000256" key="1">
    <source>
        <dbReference type="ARBA" id="ARBA00008710"/>
    </source>
</evidence>
<dbReference type="EMBL" id="QQBC01000006">
    <property type="protein sequence ID" value="RDI65141.1"/>
    <property type="molecule type" value="Genomic_DNA"/>
</dbReference>
<dbReference type="STRING" id="1210086.GCA_001613105_03358"/>
<organism evidence="3 4">
    <name type="scientific">Nocardia pseudobrasiliensis</name>
    <dbReference type="NCBI Taxonomy" id="45979"/>
    <lineage>
        <taxon>Bacteria</taxon>
        <taxon>Bacillati</taxon>
        <taxon>Actinomycetota</taxon>
        <taxon>Actinomycetes</taxon>
        <taxon>Mycobacteriales</taxon>
        <taxon>Nocardiaceae</taxon>
        <taxon>Nocardia</taxon>
    </lineage>
</organism>
<dbReference type="PANTHER" id="PTHR39428">
    <property type="entry name" value="F420H(2)-DEPENDENT QUINONE REDUCTASE RV1261C"/>
    <property type="match status" value="1"/>
</dbReference>
<dbReference type="Pfam" id="PF04075">
    <property type="entry name" value="F420H2_quin_red"/>
    <property type="match status" value="1"/>
</dbReference>
<dbReference type="GO" id="GO:0005886">
    <property type="term" value="C:plasma membrane"/>
    <property type="evidence" value="ECO:0007669"/>
    <property type="project" value="TreeGrafter"/>
</dbReference>
<evidence type="ECO:0000313" key="4">
    <source>
        <dbReference type="Proteomes" id="UP000254869"/>
    </source>
</evidence>
<comment type="catalytic activity">
    <reaction evidence="2">
        <text>oxidized coenzyme F420-(gamma-L-Glu)(n) + a quinol + H(+) = reduced coenzyme F420-(gamma-L-Glu)(n) + a quinone</text>
        <dbReference type="Rhea" id="RHEA:39663"/>
        <dbReference type="Rhea" id="RHEA-COMP:12939"/>
        <dbReference type="Rhea" id="RHEA-COMP:14378"/>
        <dbReference type="ChEBI" id="CHEBI:15378"/>
        <dbReference type="ChEBI" id="CHEBI:24646"/>
        <dbReference type="ChEBI" id="CHEBI:132124"/>
        <dbReference type="ChEBI" id="CHEBI:133980"/>
        <dbReference type="ChEBI" id="CHEBI:139511"/>
    </reaction>
</comment>
<dbReference type="GO" id="GO:0016491">
    <property type="term" value="F:oxidoreductase activity"/>
    <property type="evidence" value="ECO:0007669"/>
    <property type="project" value="InterPro"/>
</dbReference>
<dbReference type="Pfam" id="PF10604">
    <property type="entry name" value="Polyketide_cyc2"/>
    <property type="match status" value="1"/>
</dbReference>
<protein>
    <submittedName>
        <fullName evidence="3">Deazaflavin-dependent oxidoreductase (Nitroreductase family)</fullName>
    </submittedName>
</protein>
<dbReference type="Gene3D" id="3.30.530.20">
    <property type="match status" value="1"/>
</dbReference>
<proteinExistence type="inferred from homology"/>
<keyword evidence="4" id="KW-1185">Reference proteome</keyword>
<dbReference type="Proteomes" id="UP000254869">
    <property type="component" value="Unassembled WGS sequence"/>
</dbReference>